<proteinExistence type="predicted"/>
<feature type="region of interest" description="Disordered" evidence="1">
    <location>
        <begin position="85"/>
        <end position="125"/>
    </location>
</feature>
<comment type="caution">
    <text evidence="2">The sequence shown here is derived from an EMBL/GenBank/DDBJ whole genome shotgun (WGS) entry which is preliminary data.</text>
</comment>
<evidence type="ECO:0000313" key="2">
    <source>
        <dbReference type="EMBL" id="KAJ4967779.1"/>
    </source>
</evidence>
<dbReference type="Proteomes" id="UP001141806">
    <property type="component" value="Unassembled WGS sequence"/>
</dbReference>
<organism evidence="2 3">
    <name type="scientific">Protea cynaroides</name>
    <dbReference type="NCBI Taxonomy" id="273540"/>
    <lineage>
        <taxon>Eukaryota</taxon>
        <taxon>Viridiplantae</taxon>
        <taxon>Streptophyta</taxon>
        <taxon>Embryophyta</taxon>
        <taxon>Tracheophyta</taxon>
        <taxon>Spermatophyta</taxon>
        <taxon>Magnoliopsida</taxon>
        <taxon>Proteales</taxon>
        <taxon>Proteaceae</taxon>
        <taxon>Protea</taxon>
    </lineage>
</organism>
<reference evidence="2" key="1">
    <citation type="journal article" date="2023" name="Plant J.">
        <title>The genome of the king protea, Protea cynaroides.</title>
        <authorList>
            <person name="Chang J."/>
            <person name="Duong T.A."/>
            <person name="Schoeman C."/>
            <person name="Ma X."/>
            <person name="Roodt D."/>
            <person name="Barker N."/>
            <person name="Li Z."/>
            <person name="Van de Peer Y."/>
            <person name="Mizrachi E."/>
        </authorList>
    </citation>
    <scope>NUCLEOTIDE SEQUENCE</scope>
    <source>
        <tissue evidence="2">Young leaves</tissue>
    </source>
</reference>
<name>A0A9Q0KC97_9MAGN</name>
<evidence type="ECO:0000313" key="3">
    <source>
        <dbReference type="Proteomes" id="UP001141806"/>
    </source>
</evidence>
<keyword evidence="3" id="KW-1185">Reference proteome</keyword>
<sequence length="143" mass="15946">MISATDTVSYTRKLPYWRLLTALFLRAGVSLEGEVAHDEGILRDFSWSSTVKMGLHTVHLSDEELEARPRPVRAAARCRVGTRAAADQAGGYMPPTVEHEAAHGESDDEEPPAPAPTAYDFGSMMTPSWVSRRGFRDRFRVRK</sequence>
<dbReference type="EMBL" id="JAMYWD010000006">
    <property type="protein sequence ID" value="KAJ4967779.1"/>
    <property type="molecule type" value="Genomic_DNA"/>
</dbReference>
<gene>
    <name evidence="2" type="ORF">NE237_014480</name>
</gene>
<dbReference type="AlphaFoldDB" id="A0A9Q0KC97"/>
<accession>A0A9Q0KC97</accession>
<evidence type="ECO:0000256" key="1">
    <source>
        <dbReference type="SAM" id="MobiDB-lite"/>
    </source>
</evidence>
<protein>
    <submittedName>
        <fullName evidence="2">Uncharacterized protein</fullName>
    </submittedName>
</protein>